<protein>
    <submittedName>
        <fullName evidence="1">Uncharacterized protein</fullName>
    </submittedName>
</protein>
<keyword evidence="2" id="KW-1185">Reference proteome</keyword>
<dbReference type="RefSeq" id="WP_220248885.1">
    <property type="nucleotide sequence ID" value="NZ_JAICCF010000001.1"/>
</dbReference>
<organism evidence="1 2">
    <name type="scientific">Chitinophaga rhizophila</name>
    <dbReference type="NCBI Taxonomy" id="2866212"/>
    <lineage>
        <taxon>Bacteria</taxon>
        <taxon>Pseudomonadati</taxon>
        <taxon>Bacteroidota</taxon>
        <taxon>Chitinophagia</taxon>
        <taxon>Chitinophagales</taxon>
        <taxon>Chitinophagaceae</taxon>
        <taxon>Chitinophaga</taxon>
    </lineage>
</organism>
<dbReference type="Proteomes" id="UP000812961">
    <property type="component" value="Unassembled WGS sequence"/>
</dbReference>
<dbReference type="EMBL" id="JAICCF010000001">
    <property type="protein sequence ID" value="MBW8683671.1"/>
    <property type="molecule type" value="Genomic_DNA"/>
</dbReference>
<sequence length="254" mass="27685">MAKQTSLITFTGRLGNMIGYRRNRKFYLRSMPAIVRQTTATRRAAQRFGIASKHACLVRKALIPALDIPCDGHHVNRMNQLLMKGRSNRVCNLTGYRFNECTGITQLIGVAPYMGTDGRLYIPAQTLPAVKGCDAVEITVIVTRISFAYQQIKAVRATKTILQAGVHFDGAVLPVDIEGKGTLIIAVQVRLMCEGRPVCNSKQVAADILAVYTPDTGTKPGTDQTAVVPAYSVNGVPAQVVIQYVPGPVLCRRE</sequence>
<proteinExistence type="predicted"/>
<accession>A0ABS7G8F2</accession>
<evidence type="ECO:0000313" key="1">
    <source>
        <dbReference type="EMBL" id="MBW8683671.1"/>
    </source>
</evidence>
<gene>
    <name evidence="1" type="ORF">K1Y79_04935</name>
</gene>
<name>A0ABS7G8F2_9BACT</name>
<evidence type="ECO:0000313" key="2">
    <source>
        <dbReference type="Proteomes" id="UP000812961"/>
    </source>
</evidence>
<reference evidence="1 2" key="1">
    <citation type="submission" date="2021-08" db="EMBL/GenBank/DDBJ databases">
        <title>The genome sequence of Chitinophaga sp. B61.</title>
        <authorList>
            <person name="Zhang X."/>
        </authorList>
    </citation>
    <scope>NUCLEOTIDE SEQUENCE [LARGE SCALE GENOMIC DNA]</scope>
    <source>
        <strain evidence="1 2">B61</strain>
    </source>
</reference>
<comment type="caution">
    <text evidence="1">The sequence shown here is derived from an EMBL/GenBank/DDBJ whole genome shotgun (WGS) entry which is preliminary data.</text>
</comment>